<evidence type="ECO:0000313" key="2">
    <source>
        <dbReference type="EMBL" id="QID18435.1"/>
    </source>
</evidence>
<dbReference type="EMBL" id="CP048836">
    <property type="protein sequence ID" value="QID18435.1"/>
    <property type="molecule type" value="Genomic_DNA"/>
</dbReference>
<keyword evidence="3" id="KW-1185">Reference proteome</keyword>
<sequence length="88" mass="9456">MKTPAEIRSAILGLLARIAPEADLAELKGDVPIRRQIDLDSMDSLNVIAGLTERFGVDVPESDYGRLQTVDDMVDYVATRLAAARGGA</sequence>
<evidence type="ECO:0000259" key="1">
    <source>
        <dbReference type="PROSITE" id="PS50075"/>
    </source>
</evidence>
<dbReference type="InterPro" id="IPR009081">
    <property type="entry name" value="PP-bd_ACP"/>
</dbReference>
<dbReference type="KEGG" id="azq:G3580_12820"/>
<dbReference type="Proteomes" id="UP000501991">
    <property type="component" value="Chromosome"/>
</dbReference>
<dbReference type="Gene3D" id="1.10.1200.10">
    <property type="entry name" value="ACP-like"/>
    <property type="match status" value="1"/>
</dbReference>
<organism evidence="2 3">
    <name type="scientific">Nitrogeniibacter mangrovi</name>
    <dbReference type="NCBI Taxonomy" id="2016596"/>
    <lineage>
        <taxon>Bacteria</taxon>
        <taxon>Pseudomonadati</taxon>
        <taxon>Pseudomonadota</taxon>
        <taxon>Betaproteobacteria</taxon>
        <taxon>Rhodocyclales</taxon>
        <taxon>Zoogloeaceae</taxon>
        <taxon>Nitrogeniibacter</taxon>
    </lineage>
</organism>
<evidence type="ECO:0000313" key="3">
    <source>
        <dbReference type="Proteomes" id="UP000501991"/>
    </source>
</evidence>
<dbReference type="SUPFAM" id="SSF47336">
    <property type="entry name" value="ACP-like"/>
    <property type="match status" value="1"/>
</dbReference>
<dbReference type="AlphaFoldDB" id="A0A6C1B6L8"/>
<gene>
    <name evidence="2" type="ORF">G3580_12820</name>
</gene>
<reference evidence="2 3" key="1">
    <citation type="submission" date="2020-02" db="EMBL/GenBank/DDBJ databases">
        <title>Nitrogenibacter mangrovi gen. nov., sp. nov. isolated from mangrove sediment, a denitrifying betaproteobacterium.</title>
        <authorList>
            <person name="Liao H."/>
            <person name="Tian Y."/>
        </authorList>
    </citation>
    <scope>NUCLEOTIDE SEQUENCE [LARGE SCALE GENOMIC DNA]</scope>
    <source>
        <strain evidence="2 3">M9-3-2</strain>
    </source>
</reference>
<dbReference type="Pfam" id="PF00550">
    <property type="entry name" value="PP-binding"/>
    <property type="match status" value="1"/>
</dbReference>
<dbReference type="InterPro" id="IPR036736">
    <property type="entry name" value="ACP-like_sf"/>
</dbReference>
<feature type="domain" description="Carrier" evidence="1">
    <location>
        <begin position="5"/>
        <end position="81"/>
    </location>
</feature>
<protein>
    <submittedName>
        <fullName evidence="2">Acyl carrier protein</fullName>
    </submittedName>
</protein>
<proteinExistence type="predicted"/>
<name>A0A6C1B6L8_9RHOO</name>
<dbReference type="PROSITE" id="PS50075">
    <property type="entry name" value="CARRIER"/>
    <property type="match status" value="1"/>
</dbReference>
<dbReference type="RefSeq" id="WP_173766088.1">
    <property type="nucleotide sequence ID" value="NZ_CP048836.1"/>
</dbReference>
<accession>A0A6C1B6L8</accession>